<gene>
    <name evidence="1" type="ORF">CJ030_MR0G005048</name>
    <name evidence="2" type="ORF">CJ030_MR0G005049</name>
</gene>
<evidence type="ECO:0000313" key="1">
    <source>
        <dbReference type="EMBL" id="KAB1201111.1"/>
    </source>
</evidence>
<evidence type="ECO:0008006" key="4">
    <source>
        <dbReference type="Google" id="ProtNLM"/>
    </source>
</evidence>
<keyword evidence="3" id="KW-1185">Reference proteome</keyword>
<protein>
    <recommendedName>
        <fullName evidence="4">Peptidase A2 domain-containing protein</fullName>
    </recommendedName>
</protein>
<reference evidence="2 3" key="2">
    <citation type="journal article" date="2019" name="Plant Biotechnol. J.">
        <title>The red bayberry genome and genetic basis of sex determination.</title>
        <authorList>
            <person name="Jia H.M."/>
            <person name="Jia H.J."/>
            <person name="Cai Q.L."/>
            <person name="Wang Y."/>
            <person name="Zhao H.B."/>
            <person name="Yang W.F."/>
            <person name="Wang G.Y."/>
            <person name="Li Y.H."/>
            <person name="Zhan D.L."/>
            <person name="Shen Y.T."/>
            <person name="Niu Q.F."/>
            <person name="Chang L."/>
            <person name="Qiu J."/>
            <person name="Zhao L."/>
            <person name="Xie H.B."/>
            <person name="Fu W.Y."/>
            <person name="Jin J."/>
            <person name="Li X.W."/>
            <person name="Jiao Y."/>
            <person name="Zhou C.C."/>
            <person name="Tu T."/>
            <person name="Chai C.Y."/>
            <person name="Gao J.L."/>
            <person name="Fan L.J."/>
            <person name="van de Weg E."/>
            <person name="Wang J.Y."/>
            <person name="Gao Z.S."/>
        </authorList>
    </citation>
    <scope>NUCLEOTIDE SEQUENCE [LARGE SCALE GENOMIC DNA]</scope>
    <source>
        <tissue evidence="2">Leaves</tissue>
    </source>
</reference>
<dbReference type="OrthoDB" id="1436852at2759"/>
<name>A0A6A1ULI4_9ROSI</name>
<reference evidence="2" key="1">
    <citation type="submission" date="2018-07" db="EMBL/GenBank/DDBJ databases">
        <authorList>
            <person name="Gao Z.-S."/>
            <person name="Jia H.-M."/>
            <person name="Jia H.-J."/>
            <person name="Cai Q.-L."/>
            <person name="Wang Y."/>
            <person name="Zhao H.-B."/>
        </authorList>
    </citation>
    <scope>NUCLEOTIDE SEQUENCE</scope>
    <source>
        <tissue evidence="2">Leaves</tissue>
    </source>
</reference>
<dbReference type="EMBL" id="RXIC02000096">
    <property type="protein sequence ID" value="KAB1201112.1"/>
    <property type="molecule type" value="Genomic_DNA"/>
</dbReference>
<organism evidence="2 3">
    <name type="scientific">Morella rubra</name>
    <name type="common">Chinese bayberry</name>
    <dbReference type="NCBI Taxonomy" id="262757"/>
    <lineage>
        <taxon>Eukaryota</taxon>
        <taxon>Viridiplantae</taxon>
        <taxon>Streptophyta</taxon>
        <taxon>Embryophyta</taxon>
        <taxon>Tracheophyta</taxon>
        <taxon>Spermatophyta</taxon>
        <taxon>Magnoliopsida</taxon>
        <taxon>eudicotyledons</taxon>
        <taxon>Gunneridae</taxon>
        <taxon>Pentapetalae</taxon>
        <taxon>rosids</taxon>
        <taxon>fabids</taxon>
        <taxon>Fagales</taxon>
        <taxon>Myricaceae</taxon>
        <taxon>Morella</taxon>
    </lineage>
</organism>
<accession>A0A6A1ULI4</accession>
<dbReference type="Proteomes" id="UP000516437">
    <property type="component" value="Unassembled WGS sequence"/>
</dbReference>
<dbReference type="AlphaFoldDB" id="A0A6A1ULI4"/>
<comment type="caution">
    <text evidence="2">The sequence shown here is derived from an EMBL/GenBank/DDBJ whole genome shotgun (WGS) entry which is preliminary data.</text>
</comment>
<dbReference type="EMBL" id="RXIC02000096">
    <property type="protein sequence ID" value="KAB1201111.1"/>
    <property type="molecule type" value="Genomic_DNA"/>
</dbReference>
<evidence type="ECO:0000313" key="3">
    <source>
        <dbReference type="Proteomes" id="UP000516437"/>
    </source>
</evidence>
<evidence type="ECO:0000313" key="2">
    <source>
        <dbReference type="EMBL" id="KAB1201112.1"/>
    </source>
</evidence>
<proteinExistence type="predicted"/>
<reference evidence="2" key="3">
    <citation type="submission" date="2019-09" db="EMBL/GenBank/DDBJ databases">
        <authorList>
            <person name="Gao Z."/>
        </authorList>
    </citation>
    <scope>NUCLEOTIDE SEQUENCE</scope>
    <source>
        <tissue evidence="2">Leaves</tissue>
    </source>
</reference>
<sequence>MRGEIRVISRVLAVGGSSKSSRKTYVRQLLVAKINSGSQHPASGEEKPITFTKKDIAGIEYPQDDTLVIDAMIGNYKIQRILIDTGSSADILYTTAYYQMKLGKEALRKEST</sequence>